<dbReference type="Gene3D" id="3.30.565.10">
    <property type="entry name" value="Histidine kinase-like ATPase, C-terminal domain"/>
    <property type="match status" value="1"/>
</dbReference>
<dbReference type="Gene3D" id="6.10.340.10">
    <property type="match status" value="1"/>
</dbReference>
<keyword evidence="4" id="KW-0597">Phosphoprotein</keyword>
<dbReference type="InterPro" id="IPR003594">
    <property type="entry name" value="HATPase_dom"/>
</dbReference>
<keyword evidence="9" id="KW-0902">Two-component regulatory system</keyword>
<evidence type="ECO:0000256" key="11">
    <source>
        <dbReference type="SAM" id="MobiDB-lite"/>
    </source>
</evidence>
<dbReference type="CDD" id="cd06225">
    <property type="entry name" value="HAMP"/>
    <property type="match status" value="1"/>
</dbReference>
<keyword evidence="12" id="KW-0472">Membrane</keyword>
<organism evidence="15 16">
    <name type="scientific">Stigmatella aurantiaca</name>
    <dbReference type="NCBI Taxonomy" id="41"/>
    <lineage>
        <taxon>Bacteria</taxon>
        <taxon>Pseudomonadati</taxon>
        <taxon>Myxococcota</taxon>
        <taxon>Myxococcia</taxon>
        <taxon>Myxococcales</taxon>
        <taxon>Cystobacterineae</taxon>
        <taxon>Archangiaceae</taxon>
        <taxon>Stigmatella</taxon>
    </lineage>
</organism>
<dbReference type="PROSITE" id="PS50109">
    <property type="entry name" value="HIS_KIN"/>
    <property type="match status" value="1"/>
</dbReference>
<dbReference type="PROSITE" id="PS50885">
    <property type="entry name" value="HAMP"/>
    <property type="match status" value="1"/>
</dbReference>
<dbReference type="InterPro" id="IPR003661">
    <property type="entry name" value="HisK_dim/P_dom"/>
</dbReference>
<dbReference type="SMART" id="SM00304">
    <property type="entry name" value="HAMP"/>
    <property type="match status" value="1"/>
</dbReference>
<dbReference type="Pfam" id="PF02518">
    <property type="entry name" value="HATPase_c"/>
    <property type="match status" value="1"/>
</dbReference>
<name>A0A1H7P229_STIAU</name>
<dbReference type="EC" id="2.7.13.3" evidence="3"/>
<evidence type="ECO:0000259" key="13">
    <source>
        <dbReference type="PROSITE" id="PS50109"/>
    </source>
</evidence>
<dbReference type="AlphaFoldDB" id="A0A1H7P229"/>
<reference evidence="16" key="1">
    <citation type="submission" date="2016-10" db="EMBL/GenBank/DDBJ databases">
        <authorList>
            <person name="Varghese N."/>
            <person name="Submissions S."/>
        </authorList>
    </citation>
    <scope>NUCLEOTIDE SEQUENCE [LARGE SCALE GENOMIC DNA]</scope>
    <source>
        <strain evidence="16">DSM 17044</strain>
    </source>
</reference>
<dbReference type="Pfam" id="PF00512">
    <property type="entry name" value="HisKA"/>
    <property type="match status" value="1"/>
</dbReference>
<keyword evidence="10" id="KW-0175">Coiled coil</keyword>
<dbReference type="Pfam" id="PF00672">
    <property type="entry name" value="HAMP"/>
    <property type="match status" value="1"/>
</dbReference>
<evidence type="ECO:0000313" key="16">
    <source>
        <dbReference type="Proteomes" id="UP000182719"/>
    </source>
</evidence>
<keyword evidence="7 15" id="KW-0418">Kinase</keyword>
<dbReference type="PANTHER" id="PTHR43065:SF10">
    <property type="entry name" value="PEROXIDE STRESS-ACTIVATED HISTIDINE KINASE MAK3"/>
    <property type="match status" value="1"/>
</dbReference>
<feature type="domain" description="HAMP" evidence="14">
    <location>
        <begin position="331"/>
        <end position="383"/>
    </location>
</feature>
<evidence type="ECO:0000256" key="8">
    <source>
        <dbReference type="ARBA" id="ARBA00022840"/>
    </source>
</evidence>
<feature type="coiled-coil region" evidence="10">
    <location>
        <begin position="389"/>
        <end position="416"/>
    </location>
</feature>
<keyword evidence="16" id="KW-1185">Reference proteome</keyword>
<dbReference type="PANTHER" id="PTHR43065">
    <property type="entry name" value="SENSOR HISTIDINE KINASE"/>
    <property type="match status" value="1"/>
</dbReference>
<evidence type="ECO:0000256" key="3">
    <source>
        <dbReference type="ARBA" id="ARBA00012438"/>
    </source>
</evidence>
<evidence type="ECO:0000256" key="10">
    <source>
        <dbReference type="SAM" id="Coils"/>
    </source>
</evidence>
<evidence type="ECO:0000259" key="14">
    <source>
        <dbReference type="PROSITE" id="PS50885"/>
    </source>
</evidence>
<evidence type="ECO:0000256" key="6">
    <source>
        <dbReference type="ARBA" id="ARBA00022741"/>
    </source>
</evidence>
<evidence type="ECO:0000256" key="9">
    <source>
        <dbReference type="ARBA" id="ARBA00023012"/>
    </source>
</evidence>
<dbReference type="InterPro" id="IPR004358">
    <property type="entry name" value="Sig_transdc_His_kin-like_C"/>
</dbReference>
<dbReference type="Gene3D" id="1.10.287.130">
    <property type="match status" value="1"/>
</dbReference>
<evidence type="ECO:0000256" key="12">
    <source>
        <dbReference type="SAM" id="Phobius"/>
    </source>
</evidence>
<dbReference type="InterPro" id="IPR003660">
    <property type="entry name" value="HAMP_dom"/>
</dbReference>
<proteinExistence type="predicted"/>
<dbReference type="CDD" id="cd18773">
    <property type="entry name" value="PDC1_HK_sensor"/>
    <property type="match status" value="1"/>
</dbReference>
<dbReference type="SUPFAM" id="SSF158472">
    <property type="entry name" value="HAMP domain-like"/>
    <property type="match status" value="1"/>
</dbReference>
<keyword evidence="5" id="KW-0808">Transferase</keyword>
<dbReference type="Proteomes" id="UP000182719">
    <property type="component" value="Unassembled WGS sequence"/>
</dbReference>
<dbReference type="CDD" id="cd00082">
    <property type="entry name" value="HisKA"/>
    <property type="match status" value="1"/>
</dbReference>
<dbReference type="EMBL" id="FOAP01000005">
    <property type="protein sequence ID" value="SEL29524.1"/>
    <property type="molecule type" value="Genomic_DNA"/>
</dbReference>
<dbReference type="InterPro" id="IPR036890">
    <property type="entry name" value="HATPase_C_sf"/>
</dbReference>
<dbReference type="InterPro" id="IPR036097">
    <property type="entry name" value="HisK_dim/P_sf"/>
</dbReference>
<evidence type="ECO:0000256" key="7">
    <source>
        <dbReference type="ARBA" id="ARBA00022777"/>
    </source>
</evidence>
<evidence type="ECO:0000313" key="15">
    <source>
        <dbReference type="EMBL" id="SEL29524.1"/>
    </source>
</evidence>
<dbReference type="CDD" id="cd18774">
    <property type="entry name" value="PDC2_HK_sensor"/>
    <property type="match status" value="1"/>
</dbReference>
<feature type="domain" description="Histidine kinase" evidence="13">
    <location>
        <begin position="425"/>
        <end position="637"/>
    </location>
</feature>
<dbReference type="SUPFAM" id="SSF55874">
    <property type="entry name" value="ATPase domain of HSP90 chaperone/DNA topoisomerase II/histidine kinase"/>
    <property type="match status" value="1"/>
</dbReference>
<evidence type="ECO:0000256" key="2">
    <source>
        <dbReference type="ARBA" id="ARBA00004370"/>
    </source>
</evidence>
<keyword evidence="6" id="KW-0547">Nucleotide-binding</keyword>
<dbReference type="InterPro" id="IPR005467">
    <property type="entry name" value="His_kinase_dom"/>
</dbReference>
<dbReference type="SMART" id="SM00388">
    <property type="entry name" value="HisKA"/>
    <property type="match status" value="1"/>
</dbReference>
<accession>A0A1H7P229</accession>
<keyword evidence="8" id="KW-0067">ATP-binding</keyword>
<dbReference type="Gene3D" id="3.30.450.20">
    <property type="entry name" value="PAS domain"/>
    <property type="match status" value="1"/>
</dbReference>
<protein>
    <recommendedName>
        <fullName evidence="3">histidine kinase</fullName>
        <ecNumber evidence="3">2.7.13.3</ecNumber>
    </recommendedName>
</protein>
<dbReference type="PRINTS" id="PR00344">
    <property type="entry name" value="BCTRLSENSOR"/>
</dbReference>
<keyword evidence="12" id="KW-1133">Transmembrane helix</keyword>
<evidence type="ECO:0000256" key="1">
    <source>
        <dbReference type="ARBA" id="ARBA00000085"/>
    </source>
</evidence>
<dbReference type="SUPFAM" id="SSF47384">
    <property type="entry name" value="Homodimeric domain of signal transducing histidine kinase"/>
    <property type="match status" value="1"/>
</dbReference>
<keyword evidence="12" id="KW-0812">Transmembrane</keyword>
<dbReference type="GO" id="GO:0000155">
    <property type="term" value="F:phosphorelay sensor kinase activity"/>
    <property type="evidence" value="ECO:0007669"/>
    <property type="project" value="InterPro"/>
</dbReference>
<evidence type="ECO:0000256" key="4">
    <source>
        <dbReference type="ARBA" id="ARBA00022553"/>
    </source>
</evidence>
<feature type="region of interest" description="Disordered" evidence="11">
    <location>
        <begin position="1"/>
        <end position="24"/>
    </location>
</feature>
<gene>
    <name evidence="15" type="ORF">SAMN05444354_105140</name>
</gene>
<dbReference type="SMART" id="SM00387">
    <property type="entry name" value="HATPase_c"/>
    <property type="match status" value="1"/>
</dbReference>
<comment type="catalytic activity">
    <reaction evidence="1">
        <text>ATP + protein L-histidine = ADP + protein N-phospho-L-histidine.</text>
        <dbReference type="EC" id="2.7.13.3"/>
    </reaction>
</comment>
<evidence type="ECO:0000256" key="5">
    <source>
        <dbReference type="ARBA" id="ARBA00022679"/>
    </source>
</evidence>
<comment type="subcellular location">
    <subcellularLocation>
        <location evidence="2">Membrane</location>
    </subcellularLocation>
</comment>
<dbReference type="GO" id="GO:0005524">
    <property type="term" value="F:ATP binding"/>
    <property type="evidence" value="ECO:0007669"/>
    <property type="project" value="UniProtKB-KW"/>
</dbReference>
<sequence length="644" mass="69973">MMKTEAGHPWEVVPFSGPPRDSRELRPRMNLRHKFLLLLALTAAAPALMTGLLIRREMEDQLAQALTEQHQRTAHGEAQHVALYVRAVAERLAEPLSMPDTLPREAPEAEAWLTARYASQERLRRVGLFDARGQMTAAISTGSREAPGGGRALLTPQEAEDFQRRTQALLAGAPTGRPYLFSEPYLSAVHLRPTVLVAGRAPSGQGPSLVAELSLEELSHRLSTTSQAGSRLFLLDGAGRLLLDGSTGAGGPPVPFQATAFTRQAGTFHYEEGGRPWLAAFSPVPELGWMAVAARPHEASFASLGGLSPATPWLVALVVTGGLALALFTFRSMGQSLAQLAQGARQLAQGNLQHRIALGRKDELGDLADAFNEMGRSLENAHRELVHVNGKLLEQVEEQTRDLKQTQEQLLRSQRLVAVGDLAAGMAHEMNTPLSVITANLQLLLAESPEDAPERPMLSAAHRQALRMAEIIRELRALEARQRGEMAPVDLHPVVERAVEARIQELDTAGVHVVCRFHAGQALVLGDGKALDDVFHRLLGNALSAMEGRPERRITLATYVIGRQAVRVELSDTGRGIPREHLDRLFNPFFTTKQQWSDKGLSLAVCHRVIEVHGGKISIQSDEGVGTTVTIELPMAPAAQRTAG</sequence>
<dbReference type="GO" id="GO:0016020">
    <property type="term" value="C:membrane"/>
    <property type="evidence" value="ECO:0007669"/>
    <property type="project" value="UniProtKB-SubCell"/>
</dbReference>
<feature type="transmembrane region" description="Helical" evidence="12">
    <location>
        <begin position="35"/>
        <end position="54"/>
    </location>
</feature>